<gene>
    <name evidence="1" type="ORF">ACFY3B_07475</name>
</gene>
<dbReference type="Gene3D" id="3.60.40.10">
    <property type="entry name" value="PPM-type phosphatase domain"/>
    <property type="match status" value="1"/>
</dbReference>
<keyword evidence="2" id="KW-1185">Reference proteome</keyword>
<dbReference type="InterPro" id="IPR036457">
    <property type="entry name" value="PPM-type-like_dom_sf"/>
</dbReference>
<protein>
    <submittedName>
        <fullName evidence="1">Protein phosphatase 2C domain-containing protein</fullName>
    </submittedName>
</protein>
<dbReference type="RefSeq" id="WP_387218806.1">
    <property type="nucleotide sequence ID" value="NZ_JBIAZM010000002.1"/>
</dbReference>
<evidence type="ECO:0000313" key="1">
    <source>
        <dbReference type="EMBL" id="MFF5199436.1"/>
    </source>
</evidence>
<sequence>MDVVRVGQAMKVGEAITSAGGMRANEDRVGHCGTLAWVIDGATDLYDDAELPADSDVQWLVDRIGERLTQACADNYQGSAAALLTSIADDVAREQIALSFPVSRVPPACSIAVCVDQRIGYDLARIGDATAVVHGLRPVVLSTGYFDRPEAAAVATNEAEAERVIAAMHQRRLHTMTSGDVESVFSGHPNRQLRPHTAAGEWTHVDCILLCTDGFARLVTDYEIYGSWAQVIPDARDRGLHYLEKLIRDVESGPGSGSGRFKRADDIAALLLTVN</sequence>
<organism evidence="1 2">
    <name type="scientific">Micromonospora parva</name>
    <dbReference type="NCBI Taxonomy" id="1464048"/>
    <lineage>
        <taxon>Bacteria</taxon>
        <taxon>Bacillati</taxon>
        <taxon>Actinomycetota</taxon>
        <taxon>Actinomycetes</taxon>
        <taxon>Micromonosporales</taxon>
        <taxon>Micromonosporaceae</taxon>
        <taxon>Micromonospora</taxon>
    </lineage>
</organism>
<proteinExistence type="predicted"/>
<dbReference type="Proteomes" id="UP001602287">
    <property type="component" value="Unassembled WGS sequence"/>
</dbReference>
<evidence type="ECO:0000313" key="2">
    <source>
        <dbReference type="Proteomes" id="UP001602287"/>
    </source>
</evidence>
<dbReference type="EMBL" id="JBIAZM010000002">
    <property type="protein sequence ID" value="MFF5199436.1"/>
    <property type="molecule type" value="Genomic_DNA"/>
</dbReference>
<name>A0ABW6VQD2_9ACTN</name>
<reference evidence="1 2" key="1">
    <citation type="submission" date="2024-10" db="EMBL/GenBank/DDBJ databases">
        <title>The Natural Products Discovery Center: Release of the First 8490 Sequenced Strains for Exploring Actinobacteria Biosynthetic Diversity.</title>
        <authorList>
            <person name="Kalkreuter E."/>
            <person name="Kautsar S.A."/>
            <person name="Yang D."/>
            <person name="Bader C.D."/>
            <person name="Teijaro C.N."/>
            <person name="Fluegel L."/>
            <person name="Davis C.M."/>
            <person name="Simpson J.R."/>
            <person name="Lauterbach L."/>
            <person name="Steele A.D."/>
            <person name="Gui C."/>
            <person name="Meng S."/>
            <person name="Li G."/>
            <person name="Viehrig K."/>
            <person name="Ye F."/>
            <person name="Su P."/>
            <person name="Kiefer A.F."/>
            <person name="Nichols A."/>
            <person name="Cepeda A.J."/>
            <person name="Yan W."/>
            <person name="Fan B."/>
            <person name="Jiang Y."/>
            <person name="Adhikari A."/>
            <person name="Zheng C.-J."/>
            <person name="Schuster L."/>
            <person name="Cowan T.M."/>
            <person name="Smanski M.J."/>
            <person name="Chevrette M.G."/>
            <person name="De Carvalho L.P.S."/>
            <person name="Shen B."/>
        </authorList>
    </citation>
    <scope>NUCLEOTIDE SEQUENCE [LARGE SCALE GENOMIC DNA]</scope>
    <source>
        <strain evidence="1 2">NPDC000140</strain>
    </source>
</reference>
<accession>A0ABW6VQD2</accession>
<dbReference type="SUPFAM" id="SSF81606">
    <property type="entry name" value="PP2C-like"/>
    <property type="match status" value="1"/>
</dbReference>
<comment type="caution">
    <text evidence="1">The sequence shown here is derived from an EMBL/GenBank/DDBJ whole genome shotgun (WGS) entry which is preliminary data.</text>
</comment>